<feature type="transmembrane region" description="Helical" evidence="1">
    <location>
        <begin position="240"/>
        <end position="262"/>
    </location>
</feature>
<name>A0A5S3P7G4_9SPHN</name>
<feature type="transmembrane region" description="Helical" evidence="1">
    <location>
        <begin position="209"/>
        <end position="228"/>
    </location>
</feature>
<sequence>MGILVANIIVFGQPHSAGFYPGAFISDPGTGADAMWAAQLVLVDGKMRGLFTLLFGAGLLLFMDKAWARGATRWLQVRRLAWLGLFGALHYFLLWRGDILFLYAVAGLVALLVAALSRHKLLVLGALGYVVGGLLDAGSSIPFAFVADTDMGDRPIYAQLAADLDASKAADFADGMLETALITQGRYGEWVAHNVSEHASSFAYQLQDFWIETLPLMLLGMALYRYGLFSGGLAAGRQRLFGWILLAAGTALSVPVAVYTLAGGLTYYGTLAALTGWLVVPQLLSTLGLAALLGLWGMHANGWLAERIKAAGRAAFSNYLGTSAVMMIVFHGWAGGLFGQLSRGELYLVAAATCALMLLWSKLWLDRFRYGPLEWLWRCLTYGCRFPLRKSRPASA</sequence>
<feature type="transmembrane region" description="Helical" evidence="1">
    <location>
        <begin position="75"/>
        <end position="93"/>
    </location>
</feature>
<dbReference type="PANTHER" id="PTHR30590:SF2">
    <property type="entry name" value="INNER MEMBRANE PROTEIN"/>
    <property type="match status" value="1"/>
</dbReference>
<feature type="transmembrane region" description="Helical" evidence="1">
    <location>
        <begin position="45"/>
        <end position="63"/>
    </location>
</feature>
<feature type="transmembrane region" description="Helical" evidence="1">
    <location>
        <begin position="274"/>
        <end position="296"/>
    </location>
</feature>
<dbReference type="PANTHER" id="PTHR30590">
    <property type="entry name" value="INNER MEMBRANE PROTEIN"/>
    <property type="match status" value="1"/>
</dbReference>
<dbReference type="OrthoDB" id="9807744at2"/>
<dbReference type="Pfam" id="PF04235">
    <property type="entry name" value="DUF418"/>
    <property type="match status" value="1"/>
</dbReference>
<dbReference type="AlphaFoldDB" id="A0A5S3P7G4"/>
<comment type="caution">
    <text evidence="3">The sequence shown here is derived from an EMBL/GenBank/DDBJ whole genome shotgun (WGS) entry which is preliminary data.</text>
</comment>
<feature type="domain" description="DUF418" evidence="2">
    <location>
        <begin position="223"/>
        <end position="383"/>
    </location>
</feature>
<feature type="transmembrane region" description="Helical" evidence="1">
    <location>
        <begin position="121"/>
        <end position="145"/>
    </location>
</feature>
<dbReference type="InterPro" id="IPR052529">
    <property type="entry name" value="Bact_Transport_Assoc"/>
</dbReference>
<dbReference type="EMBL" id="VCAO01000002">
    <property type="protein sequence ID" value="TMM49085.1"/>
    <property type="molecule type" value="Genomic_DNA"/>
</dbReference>
<organism evidence="3 4">
    <name type="scientific">Qipengyuania marisflavi</name>
    <dbReference type="NCBI Taxonomy" id="2486356"/>
    <lineage>
        <taxon>Bacteria</taxon>
        <taxon>Pseudomonadati</taxon>
        <taxon>Pseudomonadota</taxon>
        <taxon>Alphaproteobacteria</taxon>
        <taxon>Sphingomonadales</taxon>
        <taxon>Erythrobacteraceae</taxon>
        <taxon>Qipengyuania</taxon>
    </lineage>
</organism>
<evidence type="ECO:0000313" key="3">
    <source>
        <dbReference type="EMBL" id="TMM49085.1"/>
    </source>
</evidence>
<feature type="transmembrane region" description="Helical" evidence="1">
    <location>
        <begin position="99"/>
        <end position="116"/>
    </location>
</feature>
<protein>
    <submittedName>
        <fullName evidence="3">DUF418 domain-containing protein</fullName>
    </submittedName>
</protein>
<evidence type="ECO:0000259" key="2">
    <source>
        <dbReference type="Pfam" id="PF04235"/>
    </source>
</evidence>
<proteinExistence type="predicted"/>
<keyword evidence="1" id="KW-1133">Transmembrane helix</keyword>
<keyword evidence="4" id="KW-1185">Reference proteome</keyword>
<keyword evidence="1" id="KW-0812">Transmembrane</keyword>
<gene>
    <name evidence="3" type="ORF">FEV51_04600</name>
</gene>
<dbReference type="Proteomes" id="UP000309668">
    <property type="component" value="Unassembled WGS sequence"/>
</dbReference>
<evidence type="ECO:0000256" key="1">
    <source>
        <dbReference type="SAM" id="Phobius"/>
    </source>
</evidence>
<keyword evidence="1" id="KW-0472">Membrane</keyword>
<evidence type="ECO:0000313" key="4">
    <source>
        <dbReference type="Proteomes" id="UP000309668"/>
    </source>
</evidence>
<reference evidence="3 4" key="1">
    <citation type="submission" date="2019-05" db="EMBL/GenBank/DDBJ databases">
        <title>Erythrobacter marisflavi sp. nov., isolated from isolated from water of an estuary environment.</title>
        <authorList>
            <person name="Yoon J.-H."/>
        </authorList>
    </citation>
    <scope>NUCLEOTIDE SEQUENCE [LARGE SCALE GENOMIC DNA]</scope>
    <source>
        <strain evidence="3 4">KEM-5</strain>
    </source>
</reference>
<feature type="transmembrane region" description="Helical" evidence="1">
    <location>
        <begin position="316"/>
        <end position="334"/>
    </location>
</feature>
<dbReference type="InterPro" id="IPR007349">
    <property type="entry name" value="DUF418"/>
</dbReference>
<accession>A0A5S3P7G4</accession>
<feature type="transmembrane region" description="Helical" evidence="1">
    <location>
        <begin position="346"/>
        <end position="365"/>
    </location>
</feature>